<feature type="transmembrane region" description="Helical" evidence="1">
    <location>
        <begin position="53"/>
        <end position="73"/>
    </location>
</feature>
<sequence>MASSNSRISLALLLLRLSVFLVFLIWTLDKLLNPGHAAAVFENFYFIGGLGNAIIYGLGILELILLIGFVIGYQKPITYGLILLLHAVSTLSAFGKYLSPFEPPNILFFAAWPMLAACFALFYLRDLDVRWTIGGGRQEAVTE</sequence>
<dbReference type="RefSeq" id="WP_080807232.1">
    <property type="nucleotide sequence ID" value="NZ_CP021983.2"/>
</dbReference>
<gene>
    <name evidence="2" type="ORF">XM38_034130</name>
</gene>
<name>A0A1Z3HQD9_9CYAN</name>
<dbReference type="EMBL" id="CP021983">
    <property type="protein sequence ID" value="ASC72456.1"/>
    <property type="molecule type" value="Genomic_DNA"/>
</dbReference>
<evidence type="ECO:0008006" key="4">
    <source>
        <dbReference type="Google" id="ProtNLM"/>
    </source>
</evidence>
<evidence type="ECO:0000313" key="3">
    <source>
        <dbReference type="Proteomes" id="UP000191901"/>
    </source>
</evidence>
<feature type="transmembrane region" description="Helical" evidence="1">
    <location>
        <begin position="80"/>
        <end position="99"/>
    </location>
</feature>
<evidence type="ECO:0000256" key="1">
    <source>
        <dbReference type="SAM" id="Phobius"/>
    </source>
</evidence>
<evidence type="ECO:0000313" key="2">
    <source>
        <dbReference type="EMBL" id="ASC72456.1"/>
    </source>
</evidence>
<protein>
    <recommendedName>
        <fullName evidence="4">DoxX protein</fullName>
    </recommendedName>
</protein>
<accession>A0A1Z3HQD9</accession>
<keyword evidence="1" id="KW-0472">Membrane</keyword>
<keyword evidence="1" id="KW-1133">Transmembrane helix</keyword>
<proteinExistence type="predicted"/>
<dbReference type="KEGG" id="hhg:XM38_034130"/>
<dbReference type="Proteomes" id="UP000191901">
    <property type="component" value="Chromosome"/>
</dbReference>
<feature type="transmembrane region" description="Helical" evidence="1">
    <location>
        <begin position="105"/>
        <end position="124"/>
    </location>
</feature>
<keyword evidence="3" id="KW-1185">Reference proteome</keyword>
<reference evidence="2 3" key="1">
    <citation type="journal article" date="2016" name="Biochim. Biophys. Acta">
        <title>Characterization of red-shifted phycobilisomes isolated from the chlorophyll f-containing cyanobacterium Halomicronema hongdechloris.</title>
        <authorList>
            <person name="Li Y."/>
            <person name="Lin Y."/>
            <person name="Garvey C.J."/>
            <person name="Birch D."/>
            <person name="Corkery R.W."/>
            <person name="Loughlin P.C."/>
            <person name="Scheer H."/>
            <person name="Willows R.D."/>
            <person name="Chen M."/>
        </authorList>
    </citation>
    <scope>NUCLEOTIDE SEQUENCE [LARGE SCALE GENOMIC DNA]</scope>
    <source>
        <strain evidence="2 3">C2206</strain>
    </source>
</reference>
<keyword evidence="1" id="KW-0812">Transmembrane</keyword>
<dbReference type="OrthoDB" id="7355622at2"/>
<dbReference type="AlphaFoldDB" id="A0A1Z3HQD9"/>
<organism evidence="2 3">
    <name type="scientific">Halomicronema hongdechloris C2206</name>
    <dbReference type="NCBI Taxonomy" id="1641165"/>
    <lineage>
        <taxon>Bacteria</taxon>
        <taxon>Bacillati</taxon>
        <taxon>Cyanobacteriota</taxon>
        <taxon>Cyanophyceae</taxon>
        <taxon>Nodosilineales</taxon>
        <taxon>Nodosilineaceae</taxon>
        <taxon>Halomicronema</taxon>
    </lineage>
</organism>